<evidence type="ECO:0000259" key="13">
    <source>
        <dbReference type="Pfam" id="PF16656"/>
    </source>
</evidence>
<evidence type="ECO:0000256" key="6">
    <source>
        <dbReference type="ARBA" id="ARBA00022525"/>
    </source>
</evidence>
<evidence type="ECO:0000259" key="11">
    <source>
        <dbReference type="Pfam" id="PF00149"/>
    </source>
</evidence>
<evidence type="ECO:0000256" key="9">
    <source>
        <dbReference type="ARBA" id="ARBA00023180"/>
    </source>
</evidence>
<dbReference type="InterPro" id="IPR041792">
    <property type="entry name" value="MPP_PAP"/>
</dbReference>
<feature type="domain" description="Purple acid phosphatase N-terminal" evidence="13">
    <location>
        <begin position="79"/>
        <end position="179"/>
    </location>
</feature>
<evidence type="ECO:0000259" key="12">
    <source>
        <dbReference type="Pfam" id="PF14008"/>
    </source>
</evidence>
<evidence type="ECO:0000256" key="1">
    <source>
        <dbReference type="ARBA" id="ARBA00001947"/>
    </source>
</evidence>
<dbReference type="Gene3D" id="2.60.40.380">
    <property type="entry name" value="Purple acid phosphatase-like, N-terminal"/>
    <property type="match status" value="1"/>
</dbReference>
<keyword evidence="8" id="KW-0862">Zinc</keyword>
<feature type="domain" description="Calcineurin-like phosphoesterase" evidence="11">
    <location>
        <begin position="282"/>
        <end position="363"/>
    </location>
</feature>
<comment type="subcellular location">
    <subcellularLocation>
        <location evidence="3">Secreted</location>
    </subcellularLocation>
</comment>
<keyword evidence="6" id="KW-0964">Secreted</keyword>
<evidence type="ECO:0000256" key="8">
    <source>
        <dbReference type="ARBA" id="ARBA00022833"/>
    </source>
</evidence>
<dbReference type="Pfam" id="PF00149">
    <property type="entry name" value="Metallophos"/>
    <property type="match status" value="1"/>
</dbReference>
<organism evidence="15 16">
    <name type="scientific">Coffea arabica</name>
    <name type="common">Arabian coffee</name>
    <dbReference type="NCBI Taxonomy" id="13443"/>
    <lineage>
        <taxon>Eukaryota</taxon>
        <taxon>Viridiplantae</taxon>
        <taxon>Streptophyta</taxon>
        <taxon>Embryophyta</taxon>
        <taxon>Tracheophyta</taxon>
        <taxon>Spermatophyta</taxon>
        <taxon>Magnoliopsida</taxon>
        <taxon>eudicotyledons</taxon>
        <taxon>Gunneridae</taxon>
        <taxon>Pentapetalae</taxon>
        <taxon>asterids</taxon>
        <taxon>lamiids</taxon>
        <taxon>Gentianales</taxon>
        <taxon>Rubiaceae</taxon>
        <taxon>Ixoroideae</taxon>
        <taxon>Gardenieae complex</taxon>
        <taxon>Bertiereae - Coffeeae clade</taxon>
        <taxon>Coffeeae</taxon>
        <taxon>Coffea</taxon>
    </lineage>
</organism>
<evidence type="ECO:0000256" key="5">
    <source>
        <dbReference type="ARBA" id="ARBA00011738"/>
    </source>
</evidence>
<reference evidence="16" key="1">
    <citation type="submission" date="2025-08" db="UniProtKB">
        <authorList>
            <consortium name="RefSeq"/>
        </authorList>
    </citation>
    <scope>IDENTIFICATION</scope>
    <source>
        <tissue evidence="16">Leaves</tissue>
    </source>
</reference>
<gene>
    <name evidence="16" type="primary">LOC113724296</name>
</gene>
<dbReference type="PANTHER" id="PTHR45778">
    <property type="entry name" value="PURPLE ACID PHOSPHATASE-RELATED"/>
    <property type="match status" value="1"/>
</dbReference>
<comment type="catalytic activity">
    <reaction evidence="10">
        <text>a phosphate monoester + H2O = an alcohol + phosphate</text>
        <dbReference type="Rhea" id="RHEA:15017"/>
        <dbReference type="ChEBI" id="CHEBI:15377"/>
        <dbReference type="ChEBI" id="CHEBI:30879"/>
        <dbReference type="ChEBI" id="CHEBI:43474"/>
        <dbReference type="ChEBI" id="CHEBI:67140"/>
        <dbReference type="EC" id="3.1.3.2"/>
    </reaction>
</comment>
<sequence length="459" mass="51495">MQAQYASNDPDYLSCKKNECQKYVDGECVVSTCGATLSFHLINIRTGIKFVFFAGGFETPCILAVSDSASFANPQKPLYGHLSSIDSTGTSMRITWVSGDDKPQEVQYGDGQSQTSQVTTFTQHDMCSSILKSPASDFGWHDPGYIHSAVMTGLNPSSNFTYRYGSDSAGWSGRITFRTPPAGGSDELKFIAFGDMGKAPRDPSLEHFIQWSFYMDIYLAYHAIYELIRNIFRDYVSSGSVYITPDSGGECGVPYETYFPMPTAEKDKPWYSIEQGSVHFTVISTEHDWTEKSEQYNWMNNDMAAVDRSRTPWLIFIGHRPMHSSNHGLLLYPNVDNNFVQAVEPLLLANEVDLALFGHVHYYERTCAVYKGDCKAMPKKDENGIDTCDNSNYTAPVHAVIGMAGFTLDKFPSDVNSWSLVRITEFGYVRVRATQKELKLEYVNSSTRKVEDTIRIIKA</sequence>
<dbReference type="Pfam" id="PF14008">
    <property type="entry name" value="Metallophos_C"/>
    <property type="match status" value="1"/>
</dbReference>
<dbReference type="SUPFAM" id="SSF56300">
    <property type="entry name" value="Metallo-dependent phosphatases"/>
    <property type="match status" value="1"/>
</dbReference>
<dbReference type="SUPFAM" id="SSF49363">
    <property type="entry name" value="Purple acid phosphatase, N-terminal domain"/>
    <property type="match status" value="1"/>
</dbReference>
<dbReference type="InterPro" id="IPR015914">
    <property type="entry name" value="PAPs_N"/>
</dbReference>
<keyword evidence="7" id="KW-0732">Signal</keyword>
<keyword evidence="9" id="KW-0325">Glycoprotein</keyword>
<evidence type="ECO:0000256" key="3">
    <source>
        <dbReference type="ARBA" id="ARBA00004613"/>
    </source>
</evidence>
<dbReference type="InterPro" id="IPR029052">
    <property type="entry name" value="Metallo-depent_PP-like"/>
</dbReference>
<evidence type="ECO:0000313" key="15">
    <source>
        <dbReference type="Proteomes" id="UP001652660"/>
    </source>
</evidence>
<dbReference type="InterPro" id="IPR004843">
    <property type="entry name" value="Calcineurin-like_PHP"/>
</dbReference>
<feature type="domain" description="Purple acid phosphatase C-terminal" evidence="12">
    <location>
        <begin position="395"/>
        <end position="452"/>
    </location>
</feature>
<dbReference type="Proteomes" id="UP001652660">
    <property type="component" value="Chromosome 2c"/>
</dbReference>
<comment type="cofactor">
    <cofactor evidence="1">
        <name>Zn(2+)</name>
        <dbReference type="ChEBI" id="CHEBI:29105"/>
    </cofactor>
</comment>
<protein>
    <recommendedName>
        <fullName evidence="10">Purple acid phosphatase</fullName>
        <ecNumber evidence="10">3.1.3.2</ecNumber>
    </recommendedName>
</protein>
<evidence type="ECO:0000256" key="4">
    <source>
        <dbReference type="ARBA" id="ARBA00008723"/>
    </source>
</evidence>
<dbReference type="CDD" id="cd00839">
    <property type="entry name" value="MPP_PAPs"/>
    <property type="match status" value="1"/>
</dbReference>
<evidence type="ECO:0000256" key="2">
    <source>
        <dbReference type="ARBA" id="ARBA00001962"/>
    </source>
</evidence>
<dbReference type="InterPro" id="IPR008963">
    <property type="entry name" value="Purple_acid_Pase-like_N"/>
</dbReference>
<comment type="similarity">
    <text evidence="4 10">Belongs to the metallophosphoesterase superfamily. Purple acid phosphatase family.</text>
</comment>
<accession>A0ABM4WML4</accession>
<dbReference type="InterPro" id="IPR040974">
    <property type="entry name" value="Fn3_PAP"/>
</dbReference>
<keyword evidence="10" id="KW-0378">Hydrolase</keyword>
<evidence type="ECO:0000256" key="7">
    <source>
        <dbReference type="ARBA" id="ARBA00022729"/>
    </source>
</evidence>
<evidence type="ECO:0000313" key="16">
    <source>
        <dbReference type="RefSeq" id="XP_071933028.1"/>
    </source>
</evidence>
<feature type="domain" description="Purple acid phosphatase Fn3-like" evidence="14">
    <location>
        <begin position="2"/>
        <end position="73"/>
    </location>
</feature>
<dbReference type="EC" id="3.1.3.2" evidence="10"/>
<dbReference type="Gene3D" id="3.60.21.10">
    <property type="match status" value="1"/>
</dbReference>
<dbReference type="PANTHER" id="PTHR45778:SF3">
    <property type="entry name" value="PURPLE ACID PHOSPHATASE"/>
    <property type="match status" value="1"/>
</dbReference>
<comment type="cofactor">
    <cofactor evidence="2">
        <name>Fe cation</name>
        <dbReference type="ChEBI" id="CHEBI:24875"/>
    </cofactor>
</comment>
<proteinExistence type="inferred from homology"/>
<dbReference type="Pfam" id="PF17808">
    <property type="entry name" value="fn3_PAP"/>
    <property type="match status" value="1"/>
</dbReference>
<comment type="subunit">
    <text evidence="5">Homodimer.</text>
</comment>
<dbReference type="GeneID" id="113724296"/>
<keyword evidence="15" id="KW-1185">Reference proteome</keyword>
<evidence type="ECO:0000256" key="10">
    <source>
        <dbReference type="RuleBase" id="RU361203"/>
    </source>
</evidence>
<dbReference type="Pfam" id="PF16656">
    <property type="entry name" value="Pur_ac_phosph_N"/>
    <property type="match status" value="1"/>
</dbReference>
<name>A0ABM4WML4_COFAR</name>
<dbReference type="RefSeq" id="XP_071933028.1">
    <property type="nucleotide sequence ID" value="XM_072076927.1"/>
</dbReference>
<dbReference type="InterPro" id="IPR025733">
    <property type="entry name" value="PAPs_C"/>
</dbReference>
<evidence type="ECO:0000259" key="14">
    <source>
        <dbReference type="Pfam" id="PF17808"/>
    </source>
</evidence>